<dbReference type="InterPro" id="IPR036259">
    <property type="entry name" value="MFS_trans_sf"/>
</dbReference>
<dbReference type="Proteomes" id="UP001374803">
    <property type="component" value="Chromosome"/>
</dbReference>
<evidence type="ECO:0000313" key="3">
    <source>
        <dbReference type="Proteomes" id="UP001374803"/>
    </source>
</evidence>
<dbReference type="EMBL" id="CP089983">
    <property type="protein sequence ID" value="WXB09807.1"/>
    <property type="molecule type" value="Genomic_DNA"/>
</dbReference>
<keyword evidence="1" id="KW-1133">Transmembrane helix</keyword>
<protein>
    <recommendedName>
        <fullName evidence="4">MFS transporter</fullName>
    </recommendedName>
</protein>
<keyword evidence="3" id="KW-1185">Reference proteome</keyword>
<reference evidence="2" key="1">
    <citation type="submission" date="2021-12" db="EMBL/GenBank/DDBJ databases">
        <title>Discovery of the Pendulisporaceae a myxobacterial family with distinct sporulation behavior and unique specialized metabolism.</title>
        <authorList>
            <person name="Garcia R."/>
            <person name="Popoff A."/>
            <person name="Bader C.D."/>
            <person name="Loehr J."/>
            <person name="Walesch S."/>
            <person name="Walt C."/>
            <person name="Boldt J."/>
            <person name="Bunk B."/>
            <person name="Haeckl F.J.F.P.J."/>
            <person name="Gunesch A.P."/>
            <person name="Birkelbach J."/>
            <person name="Nuebel U."/>
            <person name="Pietschmann T."/>
            <person name="Bach T."/>
            <person name="Mueller R."/>
        </authorList>
    </citation>
    <scope>NUCLEOTIDE SEQUENCE</scope>
    <source>
        <strain evidence="2">MSr11367</strain>
    </source>
</reference>
<evidence type="ECO:0008006" key="4">
    <source>
        <dbReference type="Google" id="ProtNLM"/>
    </source>
</evidence>
<feature type="transmembrane region" description="Helical" evidence="1">
    <location>
        <begin position="85"/>
        <end position="109"/>
    </location>
</feature>
<sequence length="186" mass="18975">MALRTPELRALLLLGWLLPVLCVVPEALAVPYARQMNGTGWDVGVLLAALPAGSVVGELWAGRALGERARVAAILPLGLMQLVPLLVYAMAPVVPIAAVALFVSGLGAGHRLGLDQRVLELTDPQTRGPVLATATAGLMLAQGAAFAVAGALGDGFTPHGVVAGSAVAGIPCALLLMVASRPRRSR</sequence>
<organism evidence="2 3">
    <name type="scientific">Pendulispora rubella</name>
    <dbReference type="NCBI Taxonomy" id="2741070"/>
    <lineage>
        <taxon>Bacteria</taxon>
        <taxon>Pseudomonadati</taxon>
        <taxon>Myxococcota</taxon>
        <taxon>Myxococcia</taxon>
        <taxon>Myxococcales</taxon>
        <taxon>Sorangiineae</taxon>
        <taxon>Pendulisporaceae</taxon>
        <taxon>Pendulispora</taxon>
    </lineage>
</organism>
<feature type="transmembrane region" description="Helical" evidence="1">
    <location>
        <begin position="159"/>
        <end position="179"/>
    </location>
</feature>
<accession>A0ABZ2LLV5</accession>
<evidence type="ECO:0000313" key="2">
    <source>
        <dbReference type="EMBL" id="WXB09807.1"/>
    </source>
</evidence>
<feature type="transmembrane region" description="Helical" evidence="1">
    <location>
        <begin position="130"/>
        <end position="153"/>
    </location>
</feature>
<dbReference type="SUPFAM" id="SSF103473">
    <property type="entry name" value="MFS general substrate transporter"/>
    <property type="match status" value="1"/>
</dbReference>
<proteinExistence type="predicted"/>
<dbReference type="Gene3D" id="1.20.1250.20">
    <property type="entry name" value="MFS general substrate transporter like domains"/>
    <property type="match status" value="1"/>
</dbReference>
<name>A0ABZ2LLV5_9BACT</name>
<gene>
    <name evidence="2" type="ORF">LVJ94_21570</name>
</gene>
<keyword evidence="1" id="KW-0812">Transmembrane</keyword>
<evidence type="ECO:0000256" key="1">
    <source>
        <dbReference type="SAM" id="Phobius"/>
    </source>
</evidence>
<keyword evidence="1" id="KW-0472">Membrane</keyword>